<feature type="domain" description="GGDEF" evidence="1">
    <location>
        <begin position="11"/>
        <end position="180"/>
    </location>
</feature>
<dbReference type="SUPFAM" id="SSF55073">
    <property type="entry name" value="Nucleotide cyclase"/>
    <property type="match status" value="1"/>
</dbReference>
<proteinExistence type="predicted"/>
<evidence type="ECO:0000313" key="2">
    <source>
        <dbReference type="EMBL" id="QDU65966.1"/>
    </source>
</evidence>
<dbReference type="Proteomes" id="UP000316921">
    <property type="component" value="Chromosome"/>
</dbReference>
<dbReference type="EMBL" id="CP036287">
    <property type="protein sequence ID" value="QDU65966.1"/>
    <property type="molecule type" value="Genomic_DNA"/>
</dbReference>
<dbReference type="AlphaFoldDB" id="A0A518BG82"/>
<dbReference type="KEGG" id="pbap:Pla133_10320"/>
<organism evidence="2 3">
    <name type="scientific">Engelhardtia mirabilis</name>
    <dbReference type="NCBI Taxonomy" id="2528011"/>
    <lineage>
        <taxon>Bacteria</taxon>
        <taxon>Pseudomonadati</taxon>
        <taxon>Planctomycetota</taxon>
        <taxon>Planctomycetia</taxon>
        <taxon>Planctomycetia incertae sedis</taxon>
        <taxon>Engelhardtia</taxon>
    </lineage>
</organism>
<name>A0A518BG82_9BACT</name>
<reference evidence="2 3" key="1">
    <citation type="submission" date="2019-02" db="EMBL/GenBank/DDBJ databases">
        <title>Deep-cultivation of Planctomycetes and their phenomic and genomic characterization uncovers novel biology.</title>
        <authorList>
            <person name="Wiegand S."/>
            <person name="Jogler M."/>
            <person name="Boedeker C."/>
            <person name="Pinto D."/>
            <person name="Vollmers J."/>
            <person name="Rivas-Marin E."/>
            <person name="Kohn T."/>
            <person name="Peeters S.H."/>
            <person name="Heuer A."/>
            <person name="Rast P."/>
            <person name="Oberbeckmann S."/>
            <person name="Bunk B."/>
            <person name="Jeske O."/>
            <person name="Meyerdierks A."/>
            <person name="Storesund J.E."/>
            <person name="Kallscheuer N."/>
            <person name="Luecker S."/>
            <person name="Lage O.M."/>
            <person name="Pohl T."/>
            <person name="Merkel B.J."/>
            <person name="Hornburger P."/>
            <person name="Mueller R.-W."/>
            <person name="Bruemmer F."/>
            <person name="Labrenz M."/>
            <person name="Spormann A.M."/>
            <person name="Op den Camp H."/>
            <person name="Overmann J."/>
            <person name="Amann R."/>
            <person name="Jetten M.S.M."/>
            <person name="Mascher T."/>
            <person name="Medema M.H."/>
            <person name="Devos D.P."/>
            <person name="Kaster A.-K."/>
            <person name="Ovreas L."/>
            <person name="Rohde M."/>
            <person name="Galperin M.Y."/>
            <person name="Jogler C."/>
        </authorList>
    </citation>
    <scope>NUCLEOTIDE SEQUENCE [LARGE SCALE GENOMIC DNA]</scope>
    <source>
        <strain evidence="2 3">Pla133</strain>
    </source>
</reference>
<sequence length="207" mass="22572">MQHFRHSWLPRQELMELASIESGHLSLIDTLTHSDSGLYNQDFLSYKLYEETRRATRFGESLSCILLAIEESPLREGLTRVARVLRNESRDTDFPCQLDDRSFLVLMPSTPLGGAESAAARVFAQLDQLPLADRVAGPGEIAIGVASAEPGILMRGGELYDLACEALALAQGAEDFPIVSRSKQAAGVGGSARRVVERDTLNARIGT</sequence>
<evidence type="ECO:0000259" key="1">
    <source>
        <dbReference type="SMART" id="SM00267"/>
    </source>
</evidence>
<accession>A0A518BG82</accession>
<dbReference type="InterPro" id="IPR029787">
    <property type="entry name" value="Nucleotide_cyclase"/>
</dbReference>
<dbReference type="RefSeq" id="WP_145063083.1">
    <property type="nucleotide sequence ID" value="NZ_CP036287.1"/>
</dbReference>
<evidence type="ECO:0000313" key="3">
    <source>
        <dbReference type="Proteomes" id="UP000316921"/>
    </source>
</evidence>
<dbReference type="InterPro" id="IPR000160">
    <property type="entry name" value="GGDEF_dom"/>
</dbReference>
<dbReference type="Gene3D" id="3.30.70.270">
    <property type="match status" value="1"/>
</dbReference>
<dbReference type="InterPro" id="IPR043128">
    <property type="entry name" value="Rev_trsase/Diguanyl_cyclase"/>
</dbReference>
<keyword evidence="3" id="KW-1185">Reference proteome</keyword>
<dbReference type="SMART" id="SM00267">
    <property type="entry name" value="GGDEF"/>
    <property type="match status" value="1"/>
</dbReference>
<gene>
    <name evidence="2" type="ORF">Pla133_10320</name>
</gene>
<protein>
    <submittedName>
        <fullName evidence="2">GGDEF domain protein</fullName>
    </submittedName>
</protein>